<dbReference type="AlphaFoldDB" id="A0AAN0NHG9"/>
<protein>
    <recommendedName>
        <fullName evidence="3">Glycoside hydrolase family 42 N-terminal domain-containing protein</fullName>
    </recommendedName>
</protein>
<dbReference type="KEGG" id="yag:AABB28_01055"/>
<dbReference type="Gene3D" id="3.20.20.80">
    <property type="entry name" value="Glycosidases"/>
    <property type="match status" value="1"/>
</dbReference>
<dbReference type="EMBL" id="CP151762">
    <property type="protein sequence ID" value="WZU63942.1"/>
    <property type="molecule type" value="Genomic_DNA"/>
</dbReference>
<evidence type="ECO:0000313" key="1">
    <source>
        <dbReference type="EMBL" id="WZU63942.1"/>
    </source>
</evidence>
<gene>
    <name evidence="1" type="ORF">AABB28_01055</name>
</gene>
<evidence type="ECO:0000313" key="2">
    <source>
        <dbReference type="Proteomes" id="UP001451782"/>
    </source>
</evidence>
<accession>A0AAN0NHG9</accession>
<dbReference type="Proteomes" id="UP001451782">
    <property type="component" value="Chromosome"/>
</dbReference>
<reference evidence="1 2" key="1">
    <citation type="submission" date="2024-04" db="EMBL/GenBank/DDBJ databases">
        <title>Phylogenomic analyses of a clade within the roseobacter group suggest taxonomic reassignments of species of the genera Aestuariivita, Citreicella, Loktanella, Nautella, Pelagibaca, Ruegeria, Thalassobius, Thiobacimonas and Tropicibacter, and the proposal o.</title>
        <authorList>
            <person name="Jeon C.O."/>
        </authorList>
    </citation>
    <scope>NUCLEOTIDE SEQUENCE [LARGE SCALE GENOMIC DNA]</scope>
    <source>
        <strain evidence="1 2">G8-12</strain>
    </source>
</reference>
<dbReference type="SUPFAM" id="SSF51445">
    <property type="entry name" value="(Trans)glycosidases"/>
    <property type="match status" value="1"/>
</dbReference>
<dbReference type="RefSeq" id="WP_342070313.1">
    <property type="nucleotide sequence ID" value="NZ_CP151762.1"/>
</dbReference>
<organism evidence="1 2">
    <name type="scientific">Yoonia algicola</name>
    <dbReference type="NCBI Taxonomy" id="3137368"/>
    <lineage>
        <taxon>Bacteria</taxon>
        <taxon>Pseudomonadati</taxon>
        <taxon>Pseudomonadota</taxon>
        <taxon>Alphaproteobacteria</taxon>
        <taxon>Rhodobacterales</taxon>
        <taxon>Paracoccaceae</taxon>
        <taxon>Yoonia</taxon>
    </lineage>
</organism>
<sequence>MAALQDHARFLAKRGVNIVRLHGQIPQAGETGGALEEIDEAERDRLWQLVAAMKEEGIYITFSPYYPHLVHEQAARRWQVPVDSAGPTGMIYFDPVLQEAYKGWLRETLLPTNPYTGLPLKDDPALAIIQMQNEDSLLFWTFNNIKGREAALLGTRFGRFLVEKYGSLDTAQEAWGNATAPGPLDDIRDDWDTGVIALSNLWHLTAEGDPGTAGARLADQTQFLTQIMRDWHAEIARVLREDIGAPQLFNAGNWRTADDVLLDDLERYAYTSGDVIGVNRYVSALHQGENEGWAIVAGDIYREEGLLTRPLDLPVTLRQPTGYPYIISETLWVPPMWEQAEGPILMAAYQALTGIDISYWFATSEVQWRAPQSANGYLPSVGKWMVATPQQMGAFPAAALIFRLGLIDEAPPVIIEHRPLDTLWTRAAPLVAAQQGYDPNRDQKQGILGALFGRDTPQQAATSPYSFLVGPVEVEFGSNAQNFVHPDLAALIDTDQQVATSLTRELTWDWGAGVVTLDAPRAQGVVGNLSSKATFALHDITIESDANYASIIIVPLDGQPIADASRLLVQVNSIARPTGWSAVPVEHESGPALEVTAFGEAPWQIDRVAAQVSIRNEGLSRAMALDANGMAVGYVPVSKTGGVVTLDLPTDTLYVIID</sequence>
<evidence type="ECO:0008006" key="3">
    <source>
        <dbReference type="Google" id="ProtNLM"/>
    </source>
</evidence>
<name>A0AAN0NHG9_9RHOB</name>
<keyword evidence="2" id="KW-1185">Reference proteome</keyword>
<proteinExistence type="predicted"/>
<dbReference type="InterPro" id="IPR017853">
    <property type="entry name" value="GH"/>
</dbReference>